<feature type="region of interest" description="Disordered" evidence="1">
    <location>
        <begin position="1"/>
        <end position="101"/>
    </location>
</feature>
<protein>
    <recommendedName>
        <fullName evidence="2">DNA replication checkpoint mediator MRC1 domain-containing protein</fullName>
    </recommendedName>
</protein>
<feature type="region of interest" description="Disordered" evidence="1">
    <location>
        <begin position="785"/>
        <end position="825"/>
    </location>
</feature>
<feature type="compositionally biased region" description="Basic and acidic residues" evidence="1">
    <location>
        <begin position="795"/>
        <end position="816"/>
    </location>
</feature>
<feature type="compositionally biased region" description="Low complexity" evidence="1">
    <location>
        <begin position="1056"/>
        <end position="1065"/>
    </location>
</feature>
<dbReference type="Proteomes" id="UP000717328">
    <property type="component" value="Unassembled WGS sequence"/>
</dbReference>
<accession>A0A9P7GRG9</accession>
<dbReference type="Pfam" id="PF09444">
    <property type="entry name" value="MRC1"/>
    <property type="match status" value="1"/>
</dbReference>
<comment type="caution">
    <text evidence="3">The sequence shown here is derived from an EMBL/GenBank/DDBJ whole genome shotgun (WGS) entry which is preliminary data.</text>
</comment>
<feature type="compositionally biased region" description="Acidic residues" evidence="1">
    <location>
        <begin position="615"/>
        <end position="632"/>
    </location>
</feature>
<feature type="compositionally biased region" description="Low complexity" evidence="1">
    <location>
        <begin position="709"/>
        <end position="721"/>
    </location>
</feature>
<evidence type="ECO:0000313" key="4">
    <source>
        <dbReference type="Proteomes" id="UP000717328"/>
    </source>
</evidence>
<feature type="compositionally biased region" description="Basic and acidic residues" evidence="1">
    <location>
        <begin position="1158"/>
        <end position="1167"/>
    </location>
</feature>
<name>A0A9P7GRG9_9AGAR</name>
<feature type="region of interest" description="Disordered" evidence="1">
    <location>
        <begin position="1281"/>
        <end position="1434"/>
    </location>
</feature>
<feature type="compositionally biased region" description="Polar residues" evidence="1">
    <location>
        <begin position="47"/>
        <end position="60"/>
    </location>
</feature>
<feature type="compositionally biased region" description="Acidic residues" evidence="1">
    <location>
        <begin position="1095"/>
        <end position="1107"/>
    </location>
</feature>
<feature type="region of interest" description="Disordered" evidence="1">
    <location>
        <begin position="162"/>
        <end position="321"/>
    </location>
</feature>
<reference evidence="3" key="2">
    <citation type="submission" date="2021-10" db="EMBL/GenBank/DDBJ databases">
        <title>Phylogenomics reveals ancestral predisposition of the termite-cultivated fungus Termitomyces towards a domesticated lifestyle.</title>
        <authorList>
            <person name="Auxier B."/>
            <person name="Grum-Grzhimaylo A."/>
            <person name="Cardenas M.E."/>
            <person name="Lodge J.D."/>
            <person name="Laessoe T."/>
            <person name="Pedersen O."/>
            <person name="Smith M.E."/>
            <person name="Kuyper T.W."/>
            <person name="Franco-Molano E.A."/>
            <person name="Baroni T.J."/>
            <person name="Aanen D.K."/>
        </authorList>
    </citation>
    <scope>NUCLEOTIDE SEQUENCE</scope>
    <source>
        <strain evidence="3">D49</strain>
    </source>
</reference>
<dbReference type="EMBL" id="JABCKI010000003">
    <property type="protein sequence ID" value="KAG5654679.1"/>
    <property type="molecule type" value="Genomic_DNA"/>
</dbReference>
<evidence type="ECO:0000259" key="2">
    <source>
        <dbReference type="Pfam" id="PF09444"/>
    </source>
</evidence>
<feature type="region of interest" description="Disordered" evidence="1">
    <location>
        <begin position="569"/>
        <end position="737"/>
    </location>
</feature>
<gene>
    <name evidence="3" type="ORF">H0H81_009928</name>
</gene>
<feature type="compositionally biased region" description="Basic and acidic residues" evidence="1">
    <location>
        <begin position="569"/>
        <end position="587"/>
    </location>
</feature>
<feature type="compositionally biased region" description="Basic residues" evidence="1">
    <location>
        <begin position="1200"/>
        <end position="1210"/>
    </location>
</feature>
<organism evidence="3 4">
    <name type="scientific">Sphagnurus paluster</name>
    <dbReference type="NCBI Taxonomy" id="117069"/>
    <lineage>
        <taxon>Eukaryota</taxon>
        <taxon>Fungi</taxon>
        <taxon>Dikarya</taxon>
        <taxon>Basidiomycota</taxon>
        <taxon>Agaricomycotina</taxon>
        <taxon>Agaricomycetes</taxon>
        <taxon>Agaricomycetidae</taxon>
        <taxon>Agaricales</taxon>
        <taxon>Tricholomatineae</taxon>
        <taxon>Lyophyllaceae</taxon>
        <taxon>Sphagnurus</taxon>
    </lineage>
</organism>
<feature type="region of interest" description="Disordered" evidence="1">
    <location>
        <begin position="987"/>
        <end position="1124"/>
    </location>
</feature>
<proteinExistence type="predicted"/>
<evidence type="ECO:0000313" key="3">
    <source>
        <dbReference type="EMBL" id="KAG5654679.1"/>
    </source>
</evidence>
<feature type="compositionally biased region" description="Low complexity" evidence="1">
    <location>
        <begin position="287"/>
        <end position="298"/>
    </location>
</feature>
<reference evidence="3" key="1">
    <citation type="submission" date="2021-02" db="EMBL/GenBank/DDBJ databases">
        <authorList>
            <person name="Nieuwenhuis M."/>
            <person name="Van De Peppel L.J.J."/>
        </authorList>
    </citation>
    <scope>NUCLEOTIDE SEQUENCE</scope>
    <source>
        <strain evidence="3">D49</strain>
    </source>
</reference>
<feature type="compositionally biased region" description="Basic and acidic residues" evidence="1">
    <location>
        <begin position="1211"/>
        <end position="1225"/>
    </location>
</feature>
<feature type="compositionally biased region" description="Basic residues" evidence="1">
    <location>
        <begin position="303"/>
        <end position="312"/>
    </location>
</feature>
<dbReference type="OrthoDB" id="3361281at2759"/>
<dbReference type="InterPro" id="IPR018564">
    <property type="entry name" value="Repl_chkpnt_MRC1_dom"/>
</dbReference>
<feature type="domain" description="DNA replication checkpoint mediator MRC1" evidence="2">
    <location>
        <begin position="1088"/>
        <end position="1230"/>
    </location>
</feature>
<feature type="region of interest" description="Disordered" evidence="1">
    <location>
        <begin position="1158"/>
        <end position="1225"/>
    </location>
</feature>
<feature type="compositionally biased region" description="Basic and acidic residues" evidence="1">
    <location>
        <begin position="61"/>
        <end position="71"/>
    </location>
</feature>
<feature type="compositionally biased region" description="Low complexity" evidence="1">
    <location>
        <begin position="184"/>
        <end position="200"/>
    </location>
</feature>
<evidence type="ECO:0000256" key="1">
    <source>
        <dbReference type="SAM" id="MobiDB-lite"/>
    </source>
</evidence>
<feature type="compositionally biased region" description="Basic residues" evidence="1">
    <location>
        <begin position="261"/>
        <end position="272"/>
    </location>
</feature>
<feature type="region of interest" description="Disordered" evidence="1">
    <location>
        <begin position="384"/>
        <end position="421"/>
    </location>
</feature>
<sequence length="1434" mass="158797">MPVCEDSSIVPDSTTSSPPATPAVIKRPVRTYGRPRHVEPAGDESDTSPLHSAKSSGSSESRYRTGPRDVVEEIPPTSDPPPVHSDAAHTEDEDADAEHSALNKYQFDWRKKLREIDEEDDFEVPLTDAQAGNVASRSSVKVSGGDKPALFNESLDNAKKLHIPEPTIESGPRILAEDLFGGFPTKSPTTSPHSVSSSRPGRIHRRMRRPVLNSDSEEEEHNASSQTLAPFRITSPKVDSFPTPPTSDGDDDDKIPANLKRISKGKGKAKSSPRRDVAPLDFSGGYLASTSTAKLSKASSRDKVKKQKIKAPTKKELEEISRNRSRLISNQPVSIPQTQANNKYTMWKFFDILACSTALETDQDSIHDFSSDPSTLPTHIYVAPCPPTLRQGDGSPLRRSPTHTPKSRIKPITSLPDIDEDDMDLPEVSALVAAEQEKQDVAKRHRELLEAKRRLLAAQASSAQPEDDDDSDLDIVQEPDIQMVMKEESVERKYGRKKRMSEARKAHLTLSGINATKLRTKESPVKVNDLEMLQGKVPQKGKKGNTVVTKDQLNKVLAARVEKTRQGIVRRKEEEWERRGGKARDAAEGANSSAQEVSKLYAEKALTLPQVEPTMELDGDDGDDADGSDSDYDAERMERGSASPSPQLGSGDEDEENRTAEVDADITMVNDEDPNTLADEERVNVKAPVRRSLMTKVINSDSESENDENSTSRTAKASTSAYRESLSPSNDIVDGEDKENMASQTWDYGDDKENKAVVRHVGLGLGPSFGAPKAPLYDLETELSQAPSMSPGLTMREDDTERNGNSHEKRQPFKELTDDDDPFASPGMVTKPATLFEARLIQVSPKGSIPSNTPLSFTPFIGGSKSLGFSQFDDEPIRRPLIPAPNGTFSDLFEAGTERQTNAPLKRPIGSLEPGRLSPHTKLAAHSFNDDLSLTQDVTLHPAFQVNNQLLRKADEIFEKEQEYVLETANKRPQQEPELYVNDHGFLTQTRPDVPSPEVYKRPPPTQDGFSIPPEPQRSPRRPLRTLSYIEDEPGTSSPPPLNRLHKRAKTPPSPSLRASLSPSPTLKRPNAFDIMAHAARVARPKRKLERSEFVEQEAQESDEDDMFGFGPKKNNEEEEDGEDLDQVLEALVDDKEMDEDTVAAELVIEKFKEQAEADDRELEKLHQAAIQGELRKKRRNRGVDMEDSDEDSEDEANKRIRRNMHKKQKIDRDNIKELGEHEETKSFYNVYEGDLIVDEDEFKFLAESQPLDVVMANQEDSEDEKPREVITTAEFMRRAREVAQQPQDSDEEGLDLNDVSWVDNDDSDAENNIPIKPIRTNGKKQPTTRRPGIDLDGTFDMPPPHKPVTGEGSIARMNSWAKAEGRSRHNGNTGRSVGGAAVTGHKAKSGGGSLRNAVASVAPAKHSEQRRPPKAQPSILAGVAAERRTTRFG</sequence>
<feature type="compositionally biased region" description="Acidic residues" evidence="1">
    <location>
        <begin position="1186"/>
        <end position="1195"/>
    </location>
</feature>
<keyword evidence="4" id="KW-1185">Reference proteome</keyword>